<gene>
    <name evidence="2" type="ORF">FIBSPDRAFT_946884</name>
</gene>
<sequence length="477" mass="54347">MCRPMTGSQRREIYDDFMRDSNWKKMVNIVQTLNKKFKRAQKALEETGEAFERLNEGLDDMLIAKWEKAEKKAMDKRGKHLKYYDVAHVKSATLGEIQMQLLDGPRTKNLGEGSVLWLASAITIEAEQDKLGTDIRWLLGVHATIPMKTAFAHRESRLRGKLGRFQKESLRMLGVDDEHKVVLRLAEEDLAKTNLDLDEEGWGQLVDVELAPDEEGTGDFLDDDEDPDEEDLLDGGVRPDRSVLLMPSTILPLVVAQLNISYLVAAELELRKGQANDSLDGLMLALCTQGLLLRTTVRNAEGTKTKTRAFNEVTKIRREVEANVRSYRRARKAILALSTDPELPKKYRPIGKGDLKTADVTDERRLGQSTDNLAWFWNLGADKAGKHEWTEEFYRVSWLRAKARTCRWSEEEVIVAHEMLFVILFHAREAQVWKKRGIASGTLEGKRAFAHRMMLVAERRADDARKGFAGKVVDTNW</sequence>
<name>A0A166SB27_9AGAM</name>
<feature type="region of interest" description="Disordered" evidence="1">
    <location>
        <begin position="216"/>
        <end position="236"/>
    </location>
</feature>
<accession>A0A166SB27</accession>
<protein>
    <submittedName>
        <fullName evidence="2">Uncharacterized protein</fullName>
    </submittedName>
</protein>
<organism evidence="2 3">
    <name type="scientific">Athelia psychrophila</name>
    <dbReference type="NCBI Taxonomy" id="1759441"/>
    <lineage>
        <taxon>Eukaryota</taxon>
        <taxon>Fungi</taxon>
        <taxon>Dikarya</taxon>
        <taxon>Basidiomycota</taxon>
        <taxon>Agaricomycotina</taxon>
        <taxon>Agaricomycetes</taxon>
        <taxon>Agaricomycetidae</taxon>
        <taxon>Atheliales</taxon>
        <taxon>Atheliaceae</taxon>
        <taxon>Athelia</taxon>
    </lineage>
</organism>
<dbReference type="STRING" id="436010.A0A166SB27"/>
<keyword evidence="3" id="KW-1185">Reference proteome</keyword>
<dbReference type="EMBL" id="KV417499">
    <property type="protein sequence ID" value="KZP29239.1"/>
    <property type="molecule type" value="Genomic_DNA"/>
</dbReference>
<dbReference type="AlphaFoldDB" id="A0A166SB27"/>
<reference evidence="2 3" key="1">
    <citation type="journal article" date="2016" name="Mol. Biol. Evol.">
        <title>Comparative Genomics of Early-Diverging Mushroom-Forming Fungi Provides Insights into the Origins of Lignocellulose Decay Capabilities.</title>
        <authorList>
            <person name="Nagy L.G."/>
            <person name="Riley R."/>
            <person name="Tritt A."/>
            <person name="Adam C."/>
            <person name="Daum C."/>
            <person name="Floudas D."/>
            <person name="Sun H."/>
            <person name="Yadav J.S."/>
            <person name="Pangilinan J."/>
            <person name="Larsson K.H."/>
            <person name="Matsuura K."/>
            <person name="Barry K."/>
            <person name="Labutti K."/>
            <person name="Kuo R."/>
            <person name="Ohm R.A."/>
            <person name="Bhattacharya S.S."/>
            <person name="Shirouzu T."/>
            <person name="Yoshinaga Y."/>
            <person name="Martin F.M."/>
            <person name="Grigoriev I.V."/>
            <person name="Hibbett D.S."/>
        </authorList>
    </citation>
    <scope>NUCLEOTIDE SEQUENCE [LARGE SCALE GENOMIC DNA]</scope>
    <source>
        <strain evidence="2 3">CBS 109695</strain>
    </source>
</reference>
<dbReference type="OrthoDB" id="3192989at2759"/>
<evidence type="ECO:0000313" key="3">
    <source>
        <dbReference type="Proteomes" id="UP000076532"/>
    </source>
</evidence>
<evidence type="ECO:0000313" key="2">
    <source>
        <dbReference type="EMBL" id="KZP29239.1"/>
    </source>
</evidence>
<feature type="compositionally biased region" description="Acidic residues" evidence="1">
    <location>
        <begin position="216"/>
        <end position="233"/>
    </location>
</feature>
<evidence type="ECO:0000256" key="1">
    <source>
        <dbReference type="SAM" id="MobiDB-lite"/>
    </source>
</evidence>
<proteinExistence type="predicted"/>
<dbReference type="Proteomes" id="UP000076532">
    <property type="component" value="Unassembled WGS sequence"/>
</dbReference>